<sequence>MRDIGSGPRGCLPVAIEVMTAYTDSADDPGFFWASVQRVMADGADRADPAAAVAELVLGLSTLCGIALDHLAERAGPERGPRDVLAAIQRAYITEPPP</sequence>
<proteinExistence type="predicted"/>
<protein>
    <recommendedName>
        <fullName evidence="3">TetR family transcriptional regulator</fullName>
    </recommendedName>
</protein>
<name>A0A1C3NZN4_9ACTN</name>
<gene>
    <name evidence="1" type="ORF">FDG2_3414</name>
</gene>
<dbReference type="AlphaFoldDB" id="A0A1C3NZN4"/>
<organism evidence="1 2">
    <name type="scientific">Candidatus Protofrankia californiensis</name>
    <dbReference type="NCBI Taxonomy" id="1839754"/>
    <lineage>
        <taxon>Bacteria</taxon>
        <taxon>Bacillati</taxon>
        <taxon>Actinomycetota</taxon>
        <taxon>Actinomycetes</taxon>
        <taxon>Frankiales</taxon>
        <taxon>Frankiaceae</taxon>
        <taxon>Protofrankia</taxon>
    </lineage>
</organism>
<dbReference type="Proteomes" id="UP000199013">
    <property type="component" value="Unassembled WGS sequence"/>
</dbReference>
<evidence type="ECO:0008006" key="3">
    <source>
        <dbReference type="Google" id="ProtNLM"/>
    </source>
</evidence>
<dbReference type="EMBL" id="FLUV01001427">
    <property type="protein sequence ID" value="SBW23001.1"/>
    <property type="molecule type" value="Genomic_DNA"/>
</dbReference>
<keyword evidence="2" id="KW-1185">Reference proteome</keyword>
<accession>A0A1C3NZN4</accession>
<evidence type="ECO:0000313" key="2">
    <source>
        <dbReference type="Proteomes" id="UP000199013"/>
    </source>
</evidence>
<reference evidence="2" key="1">
    <citation type="submission" date="2016-02" db="EMBL/GenBank/DDBJ databases">
        <authorList>
            <person name="Wibberg D."/>
        </authorList>
    </citation>
    <scope>NUCLEOTIDE SEQUENCE [LARGE SCALE GENOMIC DNA]</scope>
</reference>
<evidence type="ECO:0000313" key="1">
    <source>
        <dbReference type="EMBL" id="SBW23001.1"/>
    </source>
</evidence>